<dbReference type="AlphaFoldDB" id="A0A834BCB6"/>
<evidence type="ECO:0000313" key="2">
    <source>
        <dbReference type="Proteomes" id="UP000664940"/>
    </source>
</evidence>
<accession>A0A834BCB6</accession>
<dbReference type="EMBL" id="JABVXQ010000002">
    <property type="protein sequence ID" value="KAF6125311.1"/>
    <property type="molecule type" value="Genomic_DNA"/>
</dbReference>
<protein>
    <submittedName>
        <fullName evidence="1">Uncharacterized protein</fullName>
    </submittedName>
</protein>
<gene>
    <name evidence="1" type="ORF">HJG60_009819</name>
</gene>
<evidence type="ECO:0000313" key="1">
    <source>
        <dbReference type="EMBL" id="KAF6125311.1"/>
    </source>
</evidence>
<comment type="caution">
    <text evidence="1">The sequence shown here is derived from an EMBL/GenBank/DDBJ whole genome shotgun (WGS) entry which is preliminary data.</text>
</comment>
<organism evidence="1 2">
    <name type="scientific">Phyllostomus discolor</name>
    <name type="common">pale spear-nosed bat</name>
    <dbReference type="NCBI Taxonomy" id="89673"/>
    <lineage>
        <taxon>Eukaryota</taxon>
        <taxon>Metazoa</taxon>
        <taxon>Chordata</taxon>
        <taxon>Craniata</taxon>
        <taxon>Vertebrata</taxon>
        <taxon>Euteleostomi</taxon>
        <taxon>Mammalia</taxon>
        <taxon>Eutheria</taxon>
        <taxon>Laurasiatheria</taxon>
        <taxon>Chiroptera</taxon>
        <taxon>Yangochiroptera</taxon>
        <taxon>Phyllostomidae</taxon>
        <taxon>Phyllostominae</taxon>
        <taxon>Phyllostomus</taxon>
    </lineage>
</organism>
<proteinExistence type="predicted"/>
<sequence>MSLSPKGPCWVSSDVQEAGVPAVDRRCGALCAPWKGGYSHFCRWPQPRRLGGRGQCEGSFLAWCWDWGVREEKRGWPTGFGQLTDALGTFLPPHGTGAVGAFCSVSKPPCTRAPPAPGLGRPFTNPRAKWDMACGKREGG</sequence>
<name>A0A834BCB6_9CHIR</name>
<dbReference type="Proteomes" id="UP000664940">
    <property type="component" value="Unassembled WGS sequence"/>
</dbReference>
<reference evidence="1 2" key="1">
    <citation type="journal article" date="2020" name="Nature">
        <title>Six reference-quality genomes reveal evolution of bat adaptations.</title>
        <authorList>
            <person name="Jebb D."/>
            <person name="Huang Z."/>
            <person name="Pippel M."/>
            <person name="Hughes G.M."/>
            <person name="Lavrichenko K."/>
            <person name="Devanna P."/>
            <person name="Winkler S."/>
            <person name="Jermiin L.S."/>
            <person name="Skirmuntt E.C."/>
            <person name="Katzourakis A."/>
            <person name="Burkitt-Gray L."/>
            <person name="Ray D.A."/>
            <person name="Sullivan K.A.M."/>
            <person name="Roscito J.G."/>
            <person name="Kirilenko B.M."/>
            <person name="Davalos L.M."/>
            <person name="Corthals A.P."/>
            <person name="Power M.L."/>
            <person name="Jones G."/>
            <person name="Ransome R.D."/>
            <person name="Dechmann D.K.N."/>
            <person name="Locatelli A.G."/>
            <person name="Puechmaille S.J."/>
            <person name="Fedrigo O."/>
            <person name="Jarvis E.D."/>
            <person name="Hiller M."/>
            <person name="Vernes S.C."/>
            <person name="Myers E.W."/>
            <person name="Teeling E.C."/>
        </authorList>
    </citation>
    <scope>NUCLEOTIDE SEQUENCE [LARGE SCALE GENOMIC DNA]</scope>
    <source>
        <strain evidence="1">Bat1K_MPI-CBG_1</strain>
    </source>
</reference>